<feature type="compositionally biased region" description="Basic and acidic residues" evidence="1">
    <location>
        <begin position="232"/>
        <end position="246"/>
    </location>
</feature>
<evidence type="ECO:0000313" key="4">
    <source>
        <dbReference type="Proteomes" id="UP000186817"/>
    </source>
</evidence>
<dbReference type="Proteomes" id="UP000186817">
    <property type="component" value="Unassembled WGS sequence"/>
</dbReference>
<protein>
    <submittedName>
        <fullName evidence="3">Uncharacterized protein</fullName>
    </submittedName>
</protein>
<keyword evidence="2" id="KW-0472">Membrane</keyword>
<gene>
    <name evidence="3" type="ORF">AK812_SmicGene21791</name>
</gene>
<name>A0A1Q9DLE4_SYMMI</name>
<evidence type="ECO:0000313" key="3">
    <source>
        <dbReference type="EMBL" id="OLP95995.1"/>
    </source>
</evidence>
<evidence type="ECO:0000256" key="2">
    <source>
        <dbReference type="SAM" id="Phobius"/>
    </source>
</evidence>
<dbReference type="OrthoDB" id="10643783at2759"/>
<keyword evidence="4" id="KW-1185">Reference proteome</keyword>
<evidence type="ECO:0000256" key="1">
    <source>
        <dbReference type="SAM" id="MobiDB-lite"/>
    </source>
</evidence>
<comment type="caution">
    <text evidence="3">The sequence shown here is derived from an EMBL/GenBank/DDBJ whole genome shotgun (WGS) entry which is preliminary data.</text>
</comment>
<feature type="region of interest" description="Disordered" evidence="1">
    <location>
        <begin position="203"/>
        <end position="254"/>
    </location>
</feature>
<keyword evidence="2" id="KW-0812">Transmembrane</keyword>
<accession>A0A1Q9DLE4</accession>
<feature type="transmembrane region" description="Helical" evidence="2">
    <location>
        <begin position="133"/>
        <end position="153"/>
    </location>
</feature>
<organism evidence="3 4">
    <name type="scientific">Symbiodinium microadriaticum</name>
    <name type="common">Dinoflagellate</name>
    <name type="synonym">Zooxanthella microadriatica</name>
    <dbReference type="NCBI Taxonomy" id="2951"/>
    <lineage>
        <taxon>Eukaryota</taxon>
        <taxon>Sar</taxon>
        <taxon>Alveolata</taxon>
        <taxon>Dinophyceae</taxon>
        <taxon>Suessiales</taxon>
        <taxon>Symbiodiniaceae</taxon>
        <taxon>Symbiodinium</taxon>
    </lineage>
</organism>
<reference evidence="3 4" key="1">
    <citation type="submission" date="2016-02" db="EMBL/GenBank/DDBJ databases">
        <title>Genome analysis of coral dinoflagellate symbionts highlights evolutionary adaptations to a symbiotic lifestyle.</title>
        <authorList>
            <person name="Aranda M."/>
            <person name="Li Y."/>
            <person name="Liew Y.J."/>
            <person name="Baumgarten S."/>
            <person name="Simakov O."/>
            <person name="Wilson M."/>
            <person name="Piel J."/>
            <person name="Ashoor H."/>
            <person name="Bougouffa S."/>
            <person name="Bajic V.B."/>
            <person name="Ryu T."/>
            <person name="Ravasi T."/>
            <person name="Bayer T."/>
            <person name="Micklem G."/>
            <person name="Kim H."/>
            <person name="Bhak J."/>
            <person name="Lajeunesse T.C."/>
            <person name="Voolstra C.R."/>
        </authorList>
    </citation>
    <scope>NUCLEOTIDE SEQUENCE [LARGE SCALE GENOMIC DNA]</scope>
    <source>
        <strain evidence="3 4">CCMP2467</strain>
    </source>
</reference>
<sequence length="254" mass="29496">MLLRMRVRCPTRTSQRRGVQNQRWQAKQNPTRSLRYPLENGDHQWLGVTFKTRRSMPESGRTNWEFRGGAHICRHRNSWDSVAAALDAPEVMQRSSAVSRLSGDTRDMQVSAMEWREECKLLRMQMEAQDRRFRNWLALTVSALLVILAVVWIRGEGRIHEVEEEEQRLIRVVHDMEQQILNMTHENDTIAMTTTLVDNNWLPSHLEPQPTKAAETAEAKNSFGKKQKPQKKVRDVSSRAHYRSDKGVSLSVLV</sequence>
<keyword evidence="2" id="KW-1133">Transmembrane helix</keyword>
<dbReference type="EMBL" id="LSRX01000483">
    <property type="protein sequence ID" value="OLP95995.1"/>
    <property type="molecule type" value="Genomic_DNA"/>
</dbReference>
<dbReference type="AlphaFoldDB" id="A0A1Q9DLE4"/>
<proteinExistence type="predicted"/>